<feature type="compositionally biased region" description="Polar residues" evidence="1">
    <location>
        <begin position="804"/>
        <end position="813"/>
    </location>
</feature>
<sequence length="1153" mass="126284">MKGRTLQRSQGGGALLVTLAFVVLVTVAILAFVAHTQSALLTARTTVSRMESENLVTSAVEATISDLRQEMLAGSLKDAARPSFDSLDPLVVRRRWAMVPSRLVSPNIPATGFENLVKQSLYRKNFYPGATATTNFITYGPASSVGSRRASAVNTGTPSADGRLLSAARWDQVALAAQSFPDNALPDWIYVTRSGVPSDGTTLAEAGASKPDMANTNYVVGRYAYQIYDVGGLLDINTAGLPATFATNAAARGGVQWADLTALGLTSDQVASLMDFRFSATKSYSDLPEMVRYGAERSGFLTPLSAGSDSDGFFYSRQDLLRFFLRLFGKTRLKDCTTAEREILASLTQDSRFLASPSWNPPTLGTAERPAIKQETKGGNNSYGKDDLFNPVIVTNTVTSSKPFTRPRFTDPRTMSGLKEVSAKPGDPFVLNRFPLDRLRLITRDATADQNSLIYRYFGLTRSSPDDPWVYDHGTSETAGNSERILYLDEPRTGAFTNDGNAREPDFVETLKAAISAGSLGKSAGIYNGGSDWANARDQRLNYQLMQIFANIIDQYDEDGYPTHIQFDGMDFYGVENLPYLQRIKIFMARLLVDSDPALDSSGKPLKNQPYSMVWLPEVWNPHDPNQALPADRPTKFRVVADTLGVAFPMQYRDSANNTDTYYNDGMADFDPDKNNIELTPLALSKSYEPTMINRLSLGTPSVPLTSIDRKPPPPTKPTDPYIDWSLQAPVDSDLAGIASPAIFVDLNVAKIGLRYYTNDQKPGITFGMEYQDAKTGTWHRYLDRTLLRAGADGGTDSPRGKSKNQSDYELQNNTRIVAFDPRSDRFSTYRIQERDSDSGAYVDSVSLRPDQKAGYGMSYNQTADNRQSPARDANYGWTMGTASITSKSTSGSGTLGYAMGTILQNSTTGTRYTDPDGIQRSGDGILASGTDVEGQMYWPNNGPSRPIILNRPFRSVAELGYVFRDTPGRSLDFFTDKSGDATLLDFFCIGETPNDAITSARVSANTRNVKVLVSLLKGALRDPVSKTTLSGTRASEAAQALVGLTTDAAKGPLLNRSELATQLLAALPVSSSDKTERIKRQREVFVRALADSLETRTWNLLIDLIAQTGRVPNGKTAFTDFRVESERHVWVHLSIDRVTGKILNLNVESVHE</sequence>
<evidence type="ECO:0000313" key="4">
    <source>
        <dbReference type="Proteomes" id="UP000076023"/>
    </source>
</evidence>
<dbReference type="RefSeq" id="WP_075081154.1">
    <property type="nucleotide sequence ID" value="NZ_BDCO01000003.1"/>
</dbReference>
<reference evidence="4" key="1">
    <citation type="journal article" date="2017" name="Genome Announc.">
        <title>Draft Genome Sequence of Terrimicrobium sacchariphilum NM-5T, a Facultative Anaerobic Soil Bacterium of the Class Spartobacteria.</title>
        <authorList>
            <person name="Qiu Y.L."/>
            <person name="Tourlousse D.M."/>
            <person name="Matsuura N."/>
            <person name="Ohashi A."/>
            <person name="Sekiguchi Y."/>
        </authorList>
    </citation>
    <scope>NUCLEOTIDE SEQUENCE [LARGE SCALE GENOMIC DNA]</scope>
    <source>
        <strain evidence="4">NM-5</strain>
    </source>
</reference>
<dbReference type="Proteomes" id="UP000076023">
    <property type="component" value="Unassembled WGS sequence"/>
</dbReference>
<dbReference type="STRING" id="690879.TSACC_3398"/>
<feature type="region of interest" description="Disordered" evidence="1">
    <location>
        <begin position="790"/>
        <end position="813"/>
    </location>
</feature>
<keyword evidence="2" id="KW-0812">Transmembrane</keyword>
<protein>
    <recommendedName>
        <fullName evidence="5">Tfp pilus assembly protein PilX</fullName>
    </recommendedName>
</protein>
<proteinExistence type="predicted"/>
<keyword evidence="2" id="KW-0472">Membrane</keyword>
<evidence type="ECO:0000256" key="2">
    <source>
        <dbReference type="SAM" id="Phobius"/>
    </source>
</evidence>
<keyword evidence="4" id="KW-1185">Reference proteome</keyword>
<comment type="caution">
    <text evidence="3">The sequence shown here is derived from an EMBL/GenBank/DDBJ whole genome shotgun (WGS) entry which is preliminary data.</text>
</comment>
<evidence type="ECO:0008006" key="5">
    <source>
        <dbReference type="Google" id="ProtNLM"/>
    </source>
</evidence>
<organism evidence="3 4">
    <name type="scientific">Terrimicrobium sacchariphilum</name>
    <dbReference type="NCBI Taxonomy" id="690879"/>
    <lineage>
        <taxon>Bacteria</taxon>
        <taxon>Pseudomonadati</taxon>
        <taxon>Verrucomicrobiota</taxon>
        <taxon>Terrimicrobiia</taxon>
        <taxon>Terrimicrobiales</taxon>
        <taxon>Terrimicrobiaceae</taxon>
        <taxon>Terrimicrobium</taxon>
    </lineage>
</organism>
<dbReference type="InParanoid" id="A0A146GDW5"/>
<dbReference type="EMBL" id="BDCO01000003">
    <property type="protein sequence ID" value="GAT35333.1"/>
    <property type="molecule type" value="Genomic_DNA"/>
</dbReference>
<dbReference type="AlphaFoldDB" id="A0A146GDW5"/>
<feature type="region of interest" description="Disordered" evidence="1">
    <location>
        <begin position="356"/>
        <end position="384"/>
    </location>
</feature>
<accession>A0A146GDW5</accession>
<keyword evidence="2" id="KW-1133">Transmembrane helix</keyword>
<feature type="transmembrane region" description="Helical" evidence="2">
    <location>
        <begin position="12"/>
        <end position="34"/>
    </location>
</feature>
<name>A0A146GDW5_TERSA</name>
<gene>
    <name evidence="3" type="ORF">TSACC_3398</name>
</gene>
<evidence type="ECO:0000256" key="1">
    <source>
        <dbReference type="SAM" id="MobiDB-lite"/>
    </source>
</evidence>
<evidence type="ECO:0000313" key="3">
    <source>
        <dbReference type="EMBL" id="GAT35333.1"/>
    </source>
</evidence>